<sequence>MVREREEVGLERVKKTPETWRRQSSTDSESVDLTKRAKISPPRRIIKCDMTDEGLGKAVERGVGGGTPKRNGQDENVPITAMSSSSDEAWLEIEISKKTAVSTLNGVLKSSSSASSEDSVRSNLSKLSRHSAVSSITSIGSGNSGQTTGVLRTDNGSVVSKSKSYFEDVTRMLRAQREEGLQIRGGNRASPHLPPSQNVTASSTSYHMASVTSTDEKLFKSTLDNVDFIVDGATRSSGELEDDVRQVLRENDRFESVDFDRLQEELSTGERGRTRERKPGEGVELCDEALPNHTAVDDHLSPYLVTPEDTEYKSSVHPLYKTVVAPPGALGLVIGRVTRQKIFEGYDSGDDVSSATPWDDIPGVYVFSVQVNSPLKGAGIGEGDRIVDINGVSVVGLTTREVTKVLRNTSDRERIVGFLEPWKGQGREQEEKKEGEYEGNVKEDELSTIGSM</sequence>
<name>A0A9W7G4L5_9STRA</name>
<evidence type="ECO:0000313" key="4">
    <source>
        <dbReference type="Proteomes" id="UP001165065"/>
    </source>
</evidence>
<dbReference type="InterPro" id="IPR001478">
    <property type="entry name" value="PDZ"/>
</dbReference>
<dbReference type="SMART" id="SM00228">
    <property type="entry name" value="PDZ"/>
    <property type="match status" value="1"/>
</dbReference>
<feature type="compositionally biased region" description="Basic and acidic residues" evidence="1">
    <location>
        <begin position="1"/>
        <end position="21"/>
    </location>
</feature>
<comment type="caution">
    <text evidence="3">The sequence shown here is derived from an EMBL/GenBank/DDBJ whole genome shotgun (WGS) entry which is preliminary data.</text>
</comment>
<feature type="domain" description="PDZ" evidence="2">
    <location>
        <begin position="336"/>
        <end position="411"/>
    </location>
</feature>
<dbReference type="InterPro" id="IPR036034">
    <property type="entry name" value="PDZ_sf"/>
</dbReference>
<accession>A0A9W7G4L5</accession>
<reference evidence="4" key="1">
    <citation type="journal article" date="2023" name="Commun. Biol.">
        <title>Genome analysis of Parmales, the sister group of diatoms, reveals the evolutionary specialization of diatoms from phago-mixotrophs to photoautotrophs.</title>
        <authorList>
            <person name="Ban H."/>
            <person name="Sato S."/>
            <person name="Yoshikawa S."/>
            <person name="Yamada K."/>
            <person name="Nakamura Y."/>
            <person name="Ichinomiya M."/>
            <person name="Sato N."/>
            <person name="Blanc-Mathieu R."/>
            <person name="Endo H."/>
            <person name="Kuwata A."/>
            <person name="Ogata H."/>
        </authorList>
    </citation>
    <scope>NUCLEOTIDE SEQUENCE [LARGE SCALE GENOMIC DNA]</scope>
</reference>
<dbReference type="EMBL" id="BRYA01000024">
    <property type="protein sequence ID" value="GMI32902.1"/>
    <property type="molecule type" value="Genomic_DNA"/>
</dbReference>
<evidence type="ECO:0000313" key="3">
    <source>
        <dbReference type="EMBL" id="GMI32902.1"/>
    </source>
</evidence>
<feature type="compositionally biased region" description="Basic and acidic residues" evidence="1">
    <location>
        <begin position="46"/>
        <end position="60"/>
    </location>
</feature>
<feature type="compositionally biased region" description="Basic and acidic residues" evidence="1">
    <location>
        <begin position="425"/>
        <end position="445"/>
    </location>
</feature>
<feature type="compositionally biased region" description="Low complexity" evidence="1">
    <location>
        <begin position="134"/>
        <end position="149"/>
    </location>
</feature>
<dbReference type="PROSITE" id="PS50106">
    <property type="entry name" value="PDZ"/>
    <property type="match status" value="1"/>
</dbReference>
<dbReference type="Gene3D" id="2.30.42.10">
    <property type="match status" value="1"/>
</dbReference>
<dbReference type="Pfam" id="PF00595">
    <property type="entry name" value="PDZ"/>
    <property type="match status" value="1"/>
</dbReference>
<feature type="region of interest" description="Disordered" evidence="1">
    <location>
        <begin position="133"/>
        <end position="154"/>
    </location>
</feature>
<feature type="region of interest" description="Disordered" evidence="1">
    <location>
        <begin position="423"/>
        <end position="452"/>
    </location>
</feature>
<dbReference type="SUPFAM" id="SSF50156">
    <property type="entry name" value="PDZ domain-like"/>
    <property type="match status" value="1"/>
</dbReference>
<protein>
    <recommendedName>
        <fullName evidence="2">PDZ domain-containing protein</fullName>
    </recommendedName>
</protein>
<dbReference type="AlphaFoldDB" id="A0A9W7G4L5"/>
<evidence type="ECO:0000259" key="2">
    <source>
        <dbReference type="PROSITE" id="PS50106"/>
    </source>
</evidence>
<proteinExistence type="predicted"/>
<dbReference type="OrthoDB" id="6281275at2759"/>
<gene>
    <name evidence="3" type="ORF">TrCOL_g2947</name>
</gene>
<evidence type="ECO:0000256" key="1">
    <source>
        <dbReference type="SAM" id="MobiDB-lite"/>
    </source>
</evidence>
<keyword evidence="4" id="KW-1185">Reference proteome</keyword>
<feature type="region of interest" description="Disordered" evidence="1">
    <location>
        <begin position="1"/>
        <end position="83"/>
    </location>
</feature>
<dbReference type="CDD" id="cd00136">
    <property type="entry name" value="PDZ_canonical"/>
    <property type="match status" value="1"/>
</dbReference>
<organism evidence="3 4">
    <name type="scientific">Triparma columacea</name>
    <dbReference type="NCBI Taxonomy" id="722753"/>
    <lineage>
        <taxon>Eukaryota</taxon>
        <taxon>Sar</taxon>
        <taxon>Stramenopiles</taxon>
        <taxon>Ochrophyta</taxon>
        <taxon>Bolidophyceae</taxon>
        <taxon>Parmales</taxon>
        <taxon>Triparmaceae</taxon>
        <taxon>Triparma</taxon>
    </lineage>
</organism>
<dbReference type="Proteomes" id="UP001165065">
    <property type="component" value="Unassembled WGS sequence"/>
</dbReference>